<proteinExistence type="predicted"/>
<evidence type="ECO:0000256" key="1">
    <source>
        <dbReference type="SAM" id="Phobius"/>
    </source>
</evidence>
<keyword evidence="1" id="KW-1133">Transmembrane helix</keyword>
<evidence type="ECO:0000313" key="3">
    <source>
        <dbReference type="Proteomes" id="UP000276133"/>
    </source>
</evidence>
<keyword evidence="3" id="KW-1185">Reference proteome</keyword>
<dbReference type="AlphaFoldDB" id="A0A3M7SRK8"/>
<accession>A0A3M7SRK8</accession>
<reference evidence="2 3" key="1">
    <citation type="journal article" date="2018" name="Sci. Rep.">
        <title>Genomic signatures of local adaptation to the degree of environmental predictability in rotifers.</title>
        <authorList>
            <person name="Franch-Gras L."/>
            <person name="Hahn C."/>
            <person name="Garcia-Roger E.M."/>
            <person name="Carmona M.J."/>
            <person name="Serra M."/>
            <person name="Gomez A."/>
        </authorList>
    </citation>
    <scope>NUCLEOTIDE SEQUENCE [LARGE SCALE GENOMIC DNA]</scope>
    <source>
        <strain evidence="2">HYR1</strain>
    </source>
</reference>
<name>A0A3M7SRK8_BRAPC</name>
<comment type="caution">
    <text evidence="2">The sequence shown here is derived from an EMBL/GenBank/DDBJ whole genome shotgun (WGS) entry which is preliminary data.</text>
</comment>
<gene>
    <name evidence="2" type="ORF">BpHYR1_039273</name>
</gene>
<evidence type="ECO:0008006" key="4">
    <source>
        <dbReference type="Google" id="ProtNLM"/>
    </source>
</evidence>
<feature type="transmembrane region" description="Helical" evidence="1">
    <location>
        <begin position="39"/>
        <end position="58"/>
    </location>
</feature>
<keyword evidence="1" id="KW-0812">Transmembrane</keyword>
<protein>
    <recommendedName>
        <fullName evidence="4">Transmembrane protein</fullName>
    </recommendedName>
</protein>
<organism evidence="2 3">
    <name type="scientific">Brachionus plicatilis</name>
    <name type="common">Marine rotifer</name>
    <name type="synonym">Brachionus muelleri</name>
    <dbReference type="NCBI Taxonomy" id="10195"/>
    <lineage>
        <taxon>Eukaryota</taxon>
        <taxon>Metazoa</taxon>
        <taxon>Spiralia</taxon>
        <taxon>Gnathifera</taxon>
        <taxon>Rotifera</taxon>
        <taxon>Eurotatoria</taxon>
        <taxon>Monogononta</taxon>
        <taxon>Pseudotrocha</taxon>
        <taxon>Ploima</taxon>
        <taxon>Brachionidae</taxon>
        <taxon>Brachionus</taxon>
    </lineage>
</organism>
<dbReference type="Proteomes" id="UP000276133">
    <property type="component" value="Unassembled WGS sequence"/>
</dbReference>
<evidence type="ECO:0000313" key="2">
    <source>
        <dbReference type="EMBL" id="RNA38501.1"/>
    </source>
</evidence>
<keyword evidence="1" id="KW-0472">Membrane</keyword>
<sequence>MGHYNLFQACRLLFQILLPACYFDPYSKIYPNDHMPLLLILNFTQIVNLIISFVLDSVQKLKKRINLKICSFIQLLNRLLILNGKQNYLLYKSKFFNDFVEVLGKNLKELSNRFEMFNLLKFDLIY</sequence>
<dbReference type="EMBL" id="REGN01000862">
    <property type="protein sequence ID" value="RNA38501.1"/>
    <property type="molecule type" value="Genomic_DNA"/>
</dbReference>